<dbReference type="InterPro" id="IPR001867">
    <property type="entry name" value="OmpR/PhoB-type_DNA-bd"/>
</dbReference>
<dbReference type="SMART" id="SM00028">
    <property type="entry name" value="TPR"/>
    <property type="match status" value="4"/>
</dbReference>
<dbReference type="PANTHER" id="PTHR47691:SF3">
    <property type="entry name" value="HTH-TYPE TRANSCRIPTIONAL REGULATOR RV0890C-RELATED"/>
    <property type="match status" value="1"/>
</dbReference>
<feature type="region of interest" description="Disordered" evidence="4">
    <location>
        <begin position="258"/>
        <end position="279"/>
    </location>
</feature>
<dbReference type="PROSITE" id="PS51755">
    <property type="entry name" value="OMPR_PHOB"/>
    <property type="match status" value="1"/>
</dbReference>
<dbReference type="Proteomes" id="UP000622552">
    <property type="component" value="Unassembled WGS sequence"/>
</dbReference>
<dbReference type="Gene3D" id="3.40.50.300">
    <property type="entry name" value="P-loop containing nucleotide triphosphate hydrolases"/>
    <property type="match status" value="1"/>
</dbReference>
<dbReference type="InterPro" id="IPR011990">
    <property type="entry name" value="TPR-like_helical_dom_sf"/>
</dbReference>
<evidence type="ECO:0000259" key="5">
    <source>
        <dbReference type="PROSITE" id="PS51755"/>
    </source>
</evidence>
<evidence type="ECO:0000313" key="7">
    <source>
        <dbReference type="Proteomes" id="UP000622552"/>
    </source>
</evidence>
<evidence type="ECO:0000256" key="3">
    <source>
        <dbReference type="PROSITE-ProRule" id="PRU01091"/>
    </source>
</evidence>
<evidence type="ECO:0000256" key="2">
    <source>
        <dbReference type="ARBA" id="ARBA00023125"/>
    </source>
</evidence>
<dbReference type="GO" id="GO:0000160">
    <property type="term" value="P:phosphorelay signal transduction system"/>
    <property type="evidence" value="ECO:0007669"/>
    <property type="project" value="InterPro"/>
</dbReference>
<dbReference type="InterPro" id="IPR005158">
    <property type="entry name" value="BTAD"/>
</dbReference>
<dbReference type="GO" id="GO:0003677">
    <property type="term" value="F:DNA binding"/>
    <property type="evidence" value="ECO:0007669"/>
    <property type="project" value="UniProtKB-UniRule"/>
</dbReference>
<feature type="DNA-binding region" description="OmpR/PhoB-type" evidence="3">
    <location>
        <begin position="1"/>
        <end position="106"/>
    </location>
</feature>
<sequence>MTVLSEDAAMAVSVLGPLRVQAGGMDIEVRPGQQKAVLALLALAGGQPVRRTEFITALWDDQPPTAAWNVIQTHVKQLRSLLEPRRVARAPSTTILTVADGYALTTDPDRVDLLRFRQLVEASRTAYREQRLSTAFSLLGRGLALWRGRPLADIPILTDRPIVEVLDRERWAAVGWQMEIALVLGRAGEVVGQAEAAVRALPLDERAAARLVRAYHSTGRPGDASDAFRQARRRLADALGVEPGPDLAAAHREALRNGVARPGDTGDQQNPTAPAASIRPAQLPADIVDFVGRRPQIDQVRQALRDHKGVVPIAAVVGMAGVGKTTLAIHLGHQLAGDFPDGQLYVRLHGGSGHPADPAHVLGRLLQGLGVTGSAIPDGLDERAALYRTRLNNSRTLLVLDDAIDAAQVLPLLPGSPGCAVLVTSRDRLGTLPMTRRISLDVFTPVEATTLLAILIGTERHAAHPEAAAHILALCGWMPLAVRIIGARLATRSHWPLPKLQTRLRDERGRLDELVADDLAVRASLGLSYAALSPQSQRALRLLSLLDAPDVSDWALAALLDCSPNDADTQLEALLDAHLLAAGDGDGRYRLHNLVRLYALGQAETLDPPAERRAAVTRALGAWLSIAEQADTRLNCRYLARIDGAAPRWPVPAGIIDELLADPAAWFEAEQGNLLTGVRQAVALGATALAWNLADSAVGFYEMRDLYDDWRSGHEAALAACVRLGDDHGHAVMARNLAYLASSAQQCDTDVLAAHAETAHTLFGRVEDDRGRVDALVLRGEAYRAQGRLDEAALLMDEAITLAAHTDSRLGESVAHNEAGATCFERGQRDAAVDHFRRSLALCARHGNRRPRYTALRFLGIIQAGQGKLEPARTAFREAFELAESMASPVKQAKVLRELGLVECRLGDPTALEVLATALRITRTTGHHIEQGFALRSLSRAYMITGHPEQAVPHLTEALGLFQRAGMIYASAVTLKFLGSALTETGDPTTGLRRWRAARRLFNLLGNDTAAAELDEIERTAVHQSLAT</sequence>
<dbReference type="EMBL" id="JADOUF010000001">
    <property type="protein sequence ID" value="MBG6136344.1"/>
    <property type="molecule type" value="Genomic_DNA"/>
</dbReference>
<dbReference type="AlphaFoldDB" id="A0A8J7GCY8"/>
<dbReference type="Gene3D" id="1.25.40.10">
    <property type="entry name" value="Tetratricopeptide repeat domain"/>
    <property type="match status" value="2"/>
</dbReference>
<dbReference type="Pfam" id="PF13424">
    <property type="entry name" value="TPR_12"/>
    <property type="match status" value="2"/>
</dbReference>
<dbReference type="GO" id="GO:0006355">
    <property type="term" value="P:regulation of DNA-templated transcription"/>
    <property type="evidence" value="ECO:0007669"/>
    <property type="project" value="InterPro"/>
</dbReference>
<reference evidence="6" key="1">
    <citation type="submission" date="2020-11" db="EMBL/GenBank/DDBJ databases">
        <title>Sequencing the genomes of 1000 actinobacteria strains.</title>
        <authorList>
            <person name="Klenk H.-P."/>
        </authorList>
    </citation>
    <scope>NUCLEOTIDE SEQUENCE</scope>
    <source>
        <strain evidence="6">DSM 45356</strain>
    </source>
</reference>
<dbReference type="InterPro" id="IPR002182">
    <property type="entry name" value="NB-ARC"/>
</dbReference>
<keyword evidence="7" id="KW-1185">Reference proteome</keyword>
<dbReference type="RefSeq" id="WP_197003335.1">
    <property type="nucleotide sequence ID" value="NZ_BONS01000043.1"/>
</dbReference>
<feature type="domain" description="OmpR/PhoB-type" evidence="5">
    <location>
        <begin position="1"/>
        <end position="106"/>
    </location>
</feature>
<dbReference type="Pfam" id="PF03704">
    <property type="entry name" value="BTAD"/>
    <property type="match status" value="1"/>
</dbReference>
<gene>
    <name evidence="6" type="ORF">IW245_002538</name>
</gene>
<dbReference type="GO" id="GO:0043531">
    <property type="term" value="F:ADP binding"/>
    <property type="evidence" value="ECO:0007669"/>
    <property type="project" value="InterPro"/>
</dbReference>
<protein>
    <submittedName>
        <fullName evidence="6">DNA-binding SARP family transcriptional activator/tetratricopeptide (TPR) repeat protein</fullName>
    </submittedName>
</protein>
<organism evidence="6 7">
    <name type="scientific">Longispora fulva</name>
    <dbReference type="NCBI Taxonomy" id="619741"/>
    <lineage>
        <taxon>Bacteria</taxon>
        <taxon>Bacillati</taxon>
        <taxon>Actinomycetota</taxon>
        <taxon>Actinomycetes</taxon>
        <taxon>Micromonosporales</taxon>
        <taxon>Micromonosporaceae</taxon>
        <taxon>Longispora</taxon>
    </lineage>
</organism>
<evidence type="ECO:0000256" key="4">
    <source>
        <dbReference type="SAM" id="MobiDB-lite"/>
    </source>
</evidence>
<dbReference type="InterPro" id="IPR019734">
    <property type="entry name" value="TPR_rpt"/>
</dbReference>
<dbReference type="InterPro" id="IPR027417">
    <property type="entry name" value="P-loop_NTPase"/>
</dbReference>
<proteinExistence type="inferred from homology"/>
<dbReference type="InterPro" id="IPR036388">
    <property type="entry name" value="WH-like_DNA-bd_sf"/>
</dbReference>
<dbReference type="PANTHER" id="PTHR47691">
    <property type="entry name" value="REGULATOR-RELATED"/>
    <property type="match status" value="1"/>
</dbReference>
<dbReference type="CDD" id="cd15831">
    <property type="entry name" value="BTAD"/>
    <property type="match status" value="1"/>
</dbReference>
<dbReference type="SMART" id="SM00862">
    <property type="entry name" value="Trans_reg_C"/>
    <property type="match status" value="1"/>
</dbReference>
<dbReference type="Pfam" id="PF00931">
    <property type="entry name" value="NB-ARC"/>
    <property type="match status" value="1"/>
</dbReference>
<dbReference type="SUPFAM" id="SSF52540">
    <property type="entry name" value="P-loop containing nucleoside triphosphate hydrolases"/>
    <property type="match status" value="1"/>
</dbReference>
<dbReference type="InterPro" id="IPR016032">
    <property type="entry name" value="Sig_transdc_resp-reg_C-effctor"/>
</dbReference>
<dbReference type="Gene3D" id="1.10.10.10">
    <property type="entry name" value="Winged helix-like DNA-binding domain superfamily/Winged helix DNA-binding domain"/>
    <property type="match status" value="1"/>
</dbReference>
<keyword evidence="2 3" id="KW-0238">DNA-binding</keyword>
<comment type="similarity">
    <text evidence="1">Belongs to the AfsR/DnrI/RedD regulatory family.</text>
</comment>
<comment type="caution">
    <text evidence="6">The sequence shown here is derived from an EMBL/GenBank/DDBJ whole genome shotgun (WGS) entry which is preliminary data.</text>
</comment>
<evidence type="ECO:0000313" key="6">
    <source>
        <dbReference type="EMBL" id="MBG6136344.1"/>
    </source>
</evidence>
<dbReference type="SUPFAM" id="SSF46894">
    <property type="entry name" value="C-terminal effector domain of the bipartite response regulators"/>
    <property type="match status" value="1"/>
</dbReference>
<dbReference type="Pfam" id="PF13181">
    <property type="entry name" value="TPR_8"/>
    <property type="match status" value="1"/>
</dbReference>
<dbReference type="Pfam" id="PF00486">
    <property type="entry name" value="Trans_reg_C"/>
    <property type="match status" value="1"/>
</dbReference>
<dbReference type="PRINTS" id="PR00364">
    <property type="entry name" value="DISEASERSIST"/>
</dbReference>
<accession>A0A8J7GCY8</accession>
<name>A0A8J7GCY8_9ACTN</name>
<dbReference type="SUPFAM" id="SSF48452">
    <property type="entry name" value="TPR-like"/>
    <property type="match status" value="3"/>
</dbReference>
<evidence type="ECO:0000256" key="1">
    <source>
        <dbReference type="ARBA" id="ARBA00005820"/>
    </source>
</evidence>
<dbReference type="SMART" id="SM01043">
    <property type="entry name" value="BTAD"/>
    <property type="match status" value="1"/>
</dbReference>